<reference evidence="3 4" key="1">
    <citation type="submission" date="2019-10" db="EMBL/GenBank/DDBJ databases">
        <title>Isolation and characterization of Methanoculleus sp. Wushi-C6 from a hot spring well.</title>
        <authorList>
            <person name="Chen S.-C."/>
            <person name="Lan Z.-H."/>
            <person name="You Y.-T."/>
            <person name="Lai M.-C."/>
        </authorList>
    </citation>
    <scope>NUCLEOTIDE SEQUENCE [LARGE SCALE GENOMIC DNA]</scope>
    <source>
        <strain evidence="3 4">Wushi-C6</strain>
    </source>
</reference>
<dbReference type="Proteomes" id="UP001281203">
    <property type="component" value="Unassembled WGS sequence"/>
</dbReference>
<dbReference type="InterPro" id="IPR018649">
    <property type="entry name" value="SHOCT"/>
</dbReference>
<comment type="caution">
    <text evidence="3">The sequence shown here is derived from an EMBL/GenBank/DDBJ whole genome shotgun (WGS) entry which is preliminary data.</text>
</comment>
<protein>
    <submittedName>
        <fullName evidence="3">SHOCT domain-containing protein</fullName>
    </submittedName>
</protein>
<name>A0ABU3X3Y2_9EURY</name>
<evidence type="ECO:0000259" key="2">
    <source>
        <dbReference type="Pfam" id="PF09851"/>
    </source>
</evidence>
<keyword evidence="4" id="KW-1185">Reference proteome</keyword>
<evidence type="ECO:0000313" key="4">
    <source>
        <dbReference type="Proteomes" id="UP001281203"/>
    </source>
</evidence>
<evidence type="ECO:0000256" key="1">
    <source>
        <dbReference type="SAM" id="MobiDB-lite"/>
    </source>
</evidence>
<evidence type="ECO:0000313" key="3">
    <source>
        <dbReference type="EMBL" id="MDV2482767.1"/>
    </source>
</evidence>
<organism evidence="3 4">
    <name type="scientific">Methanoculleus caldifontis</name>
    <dbReference type="NCBI Taxonomy" id="2651577"/>
    <lineage>
        <taxon>Archaea</taxon>
        <taxon>Methanobacteriati</taxon>
        <taxon>Methanobacteriota</taxon>
        <taxon>Stenosarchaea group</taxon>
        <taxon>Methanomicrobia</taxon>
        <taxon>Methanomicrobiales</taxon>
        <taxon>Methanomicrobiaceae</taxon>
        <taxon>Methanoculleus</taxon>
    </lineage>
</organism>
<dbReference type="Pfam" id="PF09851">
    <property type="entry name" value="SHOCT"/>
    <property type="match status" value="1"/>
</dbReference>
<dbReference type="EMBL" id="WBKO01000003">
    <property type="protein sequence ID" value="MDV2482767.1"/>
    <property type="molecule type" value="Genomic_DNA"/>
</dbReference>
<feature type="domain" description="SHOCT" evidence="2">
    <location>
        <begin position="69"/>
        <end position="96"/>
    </location>
</feature>
<proteinExistence type="predicted"/>
<feature type="compositionally biased region" description="Low complexity" evidence="1">
    <location>
        <begin position="41"/>
        <end position="58"/>
    </location>
</feature>
<sequence length="98" mass="10811">MRGGRPGLIGTVARTAVIAGTATVTTRAVDRRMREREMKKAAQAQQAAPYEEQVQAPAGTGITQEEKMAQLRELAELKQMGALTEEEFQQEKRKILAQ</sequence>
<dbReference type="RefSeq" id="WP_317065897.1">
    <property type="nucleotide sequence ID" value="NZ_WBKO01000003.1"/>
</dbReference>
<accession>A0ABU3X3Y2</accession>
<gene>
    <name evidence="3" type="ORF">F8E02_12345</name>
</gene>
<feature type="region of interest" description="Disordered" evidence="1">
    <location>
        <begin position="28"/>
        <end position="65"/>
    </location>
</feature>
<feature type="compositionally biased region" description="Basic and acidic residues" evidence="1">
    <location>
        <begin position="28"/>
        <end position="40"/>
    </location>
</feature>